<keyword evidence="4" id="KW-1185">Reference proteome</keyword>
<name>A0AA86VXR7_9FABA</name>
<feature type="domain" description="CTLH" evidence="2">
    <location>
        <begin position="479"/>
        <end position="536"/>
    </location>
</feature>
<dbReference type="InterPro" id="IPR024964">
    <property type="entry name" value="CTLH/CRA"/>
</dbReference>
<sequence length="727" mass="81481">MESTPVNWEALDSLLIDFAKSENLIEEDSSVPSPSSSSYHSRLLIRHIRRSLHTGAVDAAVHLLRLHAPSILTDHKILFRLHKQKFIELLRKGTAEDRDSAIECLRTSLAPCALDAYPEAYEEFKHVLLAFIYDKDDKTSPVANEGTIIGVFYPLCEPWFGKLMMMLAYFMQWSERRRLDLAGYMSSMLRAHLNAYDPIFSMALRYLIRVYCLRQGITSPISDLTERLLLEERDPPATSQDILYEVPPFDEVDIQALAHAVELTRQGAIDSLRFSKGDLFLAFQNELCRMRLDVPLLDQLVREYCVYRGIVDSASGKQPIPEPVKFNPQDPGYCSSRDYSLEIECNANKHSDGETSITNVQMDRSPENNADVTSMRQIDFEVRYASELTSLHEDCSTSGSQQHDEASALQRSRLPGNGERSKRKRWRGRYDDNSYMPNASLEEHNKQEHSISTVVSTISKEKQGSEKLSVHDVSNVEDRYEILLGMKELASRGMAAEAVEEVNAIDPNFFAQNSVLLFQLKQVEFLKLVGSGDYNAALRVACTHLGPLAASDPALLKPLKETLLALLRPNEDALGNALPLHALAASLQVAVGRRFGVEEPQLMKIMRATLYTHNEWFKLQMCKDRFEGLLRIDSLKEANTPFLAPVSTSKSYADSCTNGSSQATVSSGTRMSEDGSSPTPVSSRDVICDEGAILKVMEFLALPRADAIHLLSQYNGNAETVIQQIFA</sequence>
<feature type="domain" description="CTLH" evidence="2">
    <location>
        <begin position="41"/>
        <end position="97"/>
    </location>
</feature>
<protein>
    <recommendedName>
        <fullName evidence="2">CTLH domain-containing protein</fullName>
    </recommendedName>
</protein>
<organism evidence="3 4">
    <name type="scientific">Sphenostylis stenocarpa</name>
    <dbReference type="NCBI Taxonomy" id="92480"/>
    <lineage>
        <taxon>Eukaryota</taxon>
        <taxon>Viridiplantae</taxon>
        <taxon>Streptophyta</taxon>
        <taxon>Embryophyta</taxon>
        <taxon>Tracheophyta</taxon>
        <taxon>Spermatophyta</taxon>
        <taxon>Magnoliopsida</taxon>
        <taxon>eudicotyledons</taxon>
        <taxon>Gunneridae</taxon>
        <taxon>Pentapetalae</taxon>
        <taxon>rosids</taxon>
        <taxon>fabids</taxon>
        <taxon>Fabales</taxon>
        <taxon>Fabaceae</taxon>
        <taxon>Papilionoideae</taxon>
        <taxon>50 kb inversion clade</taxon>
        <taxon>NPAAA clade</taxon>
        <taxon>indigoferoid/millettioid clade</taxon>
        <taxon>Phaseoleae</taxon>
        <taxon>Sphenostylis</taxon>
    </lineage>
</organism>
<dbReference type="InterPro" id="IPR006595">
    <property type="entry name" value="CTLH_C"/>
</dbReference>
<reference evidence="3" key="1">
    <citation type="submission" date="2023-10" db="EMBL/GenBank/DDBJ databases">
        <authorList>
            <person name="Domelevo Entfellner J.-B."/>
        </authorList>
    </citation>
    <scope>NUCLEOTIDE SEQUENCE</scope>
</reference>
<dbReference type="PROSITE" id="PS50897">
    <property type="entry name" value="CTLH"/>
    <property type="match status" value="2"/>
</dbReference>
<dbReference type="PANTHER" id="PTHR12864">
    <property type="entry name" value="RAN BINDING PROTEIN 9-RELATED"/>
    <property type="match status" value="1"/>
</dbReference>
<accession>A0AA86VXR7</accession>
<evidence type="ECO:0000313" key="4">
    <source>
        <dbReference type="Proteomes" id="UP001189624"/>
    </source>
</evidence>
<gene>
    <name evidence="3" type="ORF">AYBTSS11_LOCUS11017</name>
</gene>
<evidence type="ECO:0000256" key="1">
    <source>
        <dbReference type="SAM" id="MobiDB-lite"/>
    </source>
</evidence>
<dbReference type="Gramene" id="rna-AYBTSS11_LOCUS11017">
    <property type="protein sequence ID" value="CAJ1942781.1"/>
    <property type="gene ID" value="gene-AYBTSS11_LOCUS11017"/>
</dbReference>
<dbReference type="Proteomes" id="UP001189624">
    <property type="component" value="Chromosome 3"/>
</dbReference>
<feature type="region of interest" description="Disordered" evidence="1">
    <location>
        <begin position="393"/>
        <end position="448"/>
    </location>
</feature>
<dbReference type="Pfam" id="PF10607">
    <property type="entry name" value="CTLH"/>
    <property type="match status" value="2"/>
</dbReference>
<evidence type="ECO:0000259" key="2">
    <source>
        <dbReference type="PROSITE" id="PS50897"/>
    </source>
</evidence>
<dbReference type="AlphaFoldDB" id="A0AA86VXR7"/>
<dbReference type="SMART" id="SM00668">
    <property type="entry name" value="CTLH"/>
    <property type="match status" value="2"/>
</dbReference>
<evidence type="ECO:0000313" key="3">
    <source>
        <dbReference type="EMBL" id="CAJ1942781.1"/>
    </source>
</evidence>
<dbReference type="EMBL" id="OY731400">
    <property type="protein sequence ID" value="CAJ1942781.1"/>
    <property type="molecule type" value="Genomic_DNA"/>
</dbReference>
<dbReference type="InterPro" id="IPR050618">
    <property type="entry name" value="Ubq-SigPath_Reg"/>
</dbReference>
<proteinExistence type="predicted"/>
<feature type="region of interest" description="Disordered" evidence="1">
    <location>
        <begin position="650"/>
        <end position="682"/>
    </location>
</feature>